<accession>A0A1L9RLT2</accession>
<protein>
    <submittedName>
        <fullName evidence="2">Uncharacterized protein</fullName>
    </submittedName>
</protein>
<reference evidence="3" key="1">
    <citation type="journal article" date="2017" name="Genome Biol.">
        <title>Comparative genomics reveals high biological diversity and specific adaptations in the industrially and medically important fungal genus Aspergillus.</title>
        <authorList>
            <person name="de Vries R.P."/>
            <person name="Riley R."/>
            <person name="Wiebenga A."/>
            <person name="Aguilar-Osorio G."/>
            <person name="Amillis S."/>
            <person name="Uchima C.A."/>
            <person name="Anderluh G."/>
            <person name="Asadollahi M."/>
            <person name="Askin M."/>
            <person name="Barry K."/>
            <person name="Battaglia E."/>
            <person name="Bayram O."/>
            <person name="Benocci T."/>
            <person name="Braus-Stromeyer S.A."/>
            <person name="Caldana C."/>
            <person name="Canovas D."/>
            <person name="Cerqueira G.C."/>
            <person name="Chen F."/>
            <person name="Chen W."/>
            <person name="Choi C."/>
            <person name="Clum A."/>
            <person name="Dos Santos R.A."/>
            <person name="Damasio A.R."/>
            <person name="Diallinas G."/>
            <person name="Emri T."/>
            <person name="Fekete E."/>
            <person name="Flipphi M."/>
            <person name="Freyberg S."/>
            <person name="Gallo A."/>
            <person name="Gournas C."/>
            <person name="Habgood R."/>
            <person name="Hainaut M."/>
            <person name="Harispe M.L."/>
            <person name="Henrissat B."/>
            <person name="Hilden K.S."/>
            <person name="Hope R."/>
            <person name="Hossain A."/>
            <person name="Karabika E."/>
            <person name="Karaffa L."/>
            <person name="Karanyi Z."/>
            <person name="Krasevec N."/>
            <person name="Kuo A."/>
            <person name="Kusch H."/>
            <person name="LaButti K."/>
            <person name="Lagendijk E.L."/>
            <person name="Lapidus A."/>
            <person name="Levasseur A."/>
            <person name="Lindquist E."/>
            <person name="Lipzen A."/>
            <person name="Logrieco A.F."/>
            <person name="MacCabe A."/>
            <person name="Maekelae M.R."/>
            <person name="Malavazi I."/>
            <person name="Melin P."/>
            <person name="Meyer V."/>
            <person name="Mielnichuk N."/>
            <person name="Miskei M."/>
            <person name="Molnar A.P."/>
            <person name="Mule G."/>
            <person name="Ngan C.Y."/>
            <person name="Orejas M."/>
            <person name="Orosz E."/>
            <person name="Ouedraogo J.P."/>
            <person name="Overkamp K.M."/>
            <person name="Park H.-S."/>
            <person name="Perrone G."/>
            <person name="Piumi F."/>
            <person name="Punt P.J."/>
            <person name="Ram A.F."/>
            <person name="Ramon A."/>
            <person name="Rauscher S."/>
            <person name="Record E."/>
            <person name="Riano-Pachon D.M."/>
            <person name="Robert V."/>
            <person name="Roehrig J."/>
            <person name="Ruller R."/>
            <person name="Salamov A."/>
            <person name="Salih N.S."/>
            <person name="Samson R.A."/>
            <person name="Sandor E."/>
            <person name="Sanguinetti M."/>
            <person name="Schuetze T."/>
            <person name="Sepcic K."/>
            <person name="Shelest E."/>
            <person name="Sherlock G."/>
            <person name="Sophianopoulou V."/>
            <person name="Squina F.M."/>
            <person name="Sun H."/>
            <person name="Susca A."/>
            <person name="Todd R.B."/>
            <person name="Tsang A."/>
            <person name="Unkles S.E."/>
            <person name="van de Wiele N."/>
            <person name="van Rossen-Uffink D."/>
            <person name="Oliveira J.V."/>
            <person name="Vesth T.C."/>
            <person name="Visser J."/>
            <person name="Yu J.-H."/>
            <person name="Zhou M."/>
            <person name="Andersen M.R."/>
            <person name="Archer D.B."/>
            <person name="Baker S.E."/>
            <person name="Benoit I."/>
            <person name="Brakhage A.A."/>
            <person name="Braus G.H."/>
            <person name="Fischer R."/>
            <person name="Frisvad J.C."/>
            <person name="Goldman G.H."/>
            <person name="Houbraken J."/>
            <person name="Oakley B."/>
            <person name="Pocsi I."/>
            <person name="Scazzocchio C."/>
            <person name="Seiboth B."/>
            <person name="vanKuyk P.A."/>
            <person name="Wortman J."/>
            <person name="Dyer P.S."/>
            <person name="Grigoriev I.V."/>
        </authorList>
    </citation>
    <scope>NUCLEOTIDE SEQUENCE [LARGE SCALE GENOMIC DNA]</scope>
    <source>
        <strain evidence="3">DTO 134E9</strain>
    </source>
</reference>
<organism evidence="2 3">
    <name type="scientific">Aspergillus wentii DTO 134E9</name>
    <dbReference type="NCBI Taxonomy" id="1073089"/>
    <lineage>
        <taxon>Eukaryota</taxon>
        <taxon>Fungi</taxon>
        <taxon>Dikarya</taxon>
        <taxon>Ascomycota</taxon>
        <taxon>Pezizomycotina</taxon>
        <taxon>Eurotiomycetes</taxon>
        <taxon>Eurotiomycetidae</taxon>
        <taxon>Eurotiales</taxon>
        <taxon>Aspergillaceae</taxon>
        <taxon>Aspergillus</taxon>
        <taxon>Aspergillus subgen. Cremei</taxon>
    </lineage>
</organism>
<evidence type="ECO:0000313" key="2">
    <source>
        <dbReference type="EMBL" id="OJJ35843.1"/>
    </source>
</evidence>
<evidence type="ECO:0000313" key="3">
    <source>
        <dbReference type="Proteomes" id="UP000184383"/>
    </source>
</evidence>
<evidence type="ECO:0000256" key="1">
    <source>
        <dbReference type="SAM" id="MobiDB-lite"/>
    </source>
</evidence>
<dbReference type="RefSeq" id="XP_040689519.1">
    <property type="nucleotide sequence ID" value="XM_040835464.1"/>
</dbReference>
<dbReference type="Proteomes" id="UP000184383">
    <property type="component" value="Unassembled WGS sequence"/>
</dbReference>
<sequence length="67" mass="7215">MLSEEEISSHITKRLNILLTRNPNTIDTQDKEGSTALHYATGSHAGCGNSDSHLTTKFPCENGGTRG</sequence>
<dbReference type="VEuPathDB" id="FungiDB:ASPWEDRAFT_41079"/>
<dbReference type="OrthoDB" id="823504at2759"/>
<dbReference type="AlphaFoldDB" id="A0A1L9RLT2"/>
<dbReference type="EMBL" id="KV878212">
    <property type="protein sequence ID" value="OJJ35843.1"/>
    <property type="molecule type" value="Genomic_DNA"/>
</dbReference>
<keyword evidence="3" id="KW-1185">Reference proteome</keyword>
<feature type="region of interest" description="Disordered" evidence="1">
    <location>
        <begin position="44"/>
        <end position="67"/>
    </location>
</feature>
<name>A0A1L9RLT2_ASPWE</name>
<proteinExistence type="predicted"/>
<dbReference type="GeneID" id="63751312"/>
<gene>
    <name evidence="2" type="ORF">ASPWEDRAFT_41079</name>
</gene>